<gene>
    <name evidence="3" type="ORF">HNR71_007309</name>
    <name evidence="4" type="ORF">HPO96_29115</name>
</gene>
<dbReference type="Proteomes" id="UP000553957">
    <property type="component" value="Unassembled WGS sequence"/>
</dbReference>
<evidence type="ECO:0000313" key="6">
    <source>
        <dbReference type="Proteomes" id="UP000553957"/>
    </source>
</evidence>
<accession>A0A7Y4L4R8</accession>
<comment type="caution">
    <text evidence="4">The sequence shown here is derived from an EMBL/GenBank/DDBJ whole genome shotgun (WGS) entry which is preliminary data.</text>
</comment>
<proteinExistence type="predicted"/>
<organism evidence="4 5">
    <name type="scientific">Kribbella sandramycini</name>
    <dbReference type="NCBI Taxonomy" id="60450"/>
    <lineage>
        <taxon>Bacteria</taxon>
        <taxon>Bacillati</taxon>
        <taxon>Actinomycetota</taxon>
        <taxon>Actinomycetes</taxon>
        <taxon>Propionibacteriales</taxon>
        <taxon>Kribbellaceae</taxon>
        <taxon>Kribbella</taxon>
    </lineage>
</organism>
<evidence type="ECO:0000256" key="2">
    <source>
        <dbReference type="SAM" id="SignalP"/>
    </source>
</evidence>
<sequence length="301" mass="32594">MRILTALAITAALLTASAPAEARPTCAPTGGLSGNGKSVTGELGCSGSERTGGKKDKTKWTKGGQPPLCVWVPQPGYVPPHTEPTTEKGMWYARFCKFGDFQTLEQFEAEMASWGDFDSIRRNEMMRRAGIDYRFFVTPPPTRPTARQVMEYIAAETVYPQTYLAVNPKAGDNVIDVPTWIWLTDAKGAYQPAGYDAQEKNLVRFGYSLRWRIVPKLAVDTGAGDISPACTGIGVPWSATADPADACTVTYGKSGTYTLAATMSWTVEWWLDGEAQDSLAGPDNTASTTVTVKEIQTVVGR</sequence>
<dbReference type="RefSeq" id="WP_171677564.1">
    <property type="nucleotide sequence ID" value="NZ_BAAAGT010000009.1"/>
</dbReference>
<dbReference type="EMBL" id="JABJRC010000008">
    <property type="protein sequence ID" value="NOL44317.1"/>
    <property type="molecule type" value="Genomic_DNA"/>
</dbReference>
<feature type="region of interest" description="Disordered" evidence="1">
    <location>
        <begin position="20"/>
        <end position="61"/>
    </location>
</feature>
<keyword evidence="2" id="KW-0732">Signal</keyword>
<evidence type="ECO:0008006" key="7">
    <source>
        <dbReference type="Google" id="ProtNLM"/>
    </source>
</evidence>
<evidence type="ECO:0000313" key="3">
    <source>
        <dbReference type="EMBL" id="MBB6571672.1"/>
    </source>
</evidence>
<evidence type="ECO:0000256" key="1">
    <source>
        <dbReference type="SAM" id="MobiDB-lite"/>
    </source>
</evidence>
<protein>
    <recommendedName>
        <fullName evidence="7">ATP/GTP-binding protein</fullName>
    </recommendedName>
</protein>
<evidence type="ECO:0000313" key="4">
    <source>
        <dbReference type="EMBL" id="NOL44317.1"/>
    </source>
</evidence>
<reference evidence="4 5" key="1">
    <citation type="submission" date="2020-05" db="EMBL/GenBank/DDBJ databases">
        <title>Genome sequence of Kribbella sandramycini ATCC 39419.</title>
        <authorList>
            <person name="Maclea K.S."/>
            <person name="Fair J.L."/>
        </authorList>
    </citation>
    <scope>NUCLEOTIDE SEQUENCE [LARGE SCALE GENOMIC DNA]</scope>
    <source>
        <strain evidence="4 5">ATCC 39419</strain>
    </source>
</reference>
<dbReference type="AlphaFoldDB" id="A0A7Y4L4R8"/>
<dbReference type="EMBL" id="JACHKF010000001">
    <property type="protein sequence ID" value="MBB6571672.1"/>
    <property type="molecule type" value="Genomic_DNA"/>
</dbReference>
<keyword evidence="5" id="KW-1185">Reference proteome</keyword>
<feature type="chain" id="PRO_5036217807" description="ATP/GTP-binding protein" evidence="2">
    <location>
        <begin position="23"/>
        <end position="301"/>
    </location>
</feature>
<feature type="signal peptide" evidence="2">
    <location>
        <begin position="1"/>
        <end position="22"/>
    </location>
</feature>
<dbReference type="Proteomes" id="UP000534306">
    <property type="component" value="Unassembled WGS sequence"/>
</dbReference>
<name>A0A7Y4L4R8_9ACTN</name>
<evidence type="ECO:0000313" key="5">
    <source>
        <dbReference type="Proteomes" id="UP000534306"/>
    </source>
</evidence>
<reference evidence="3 6" key="2">
    <citation type="submission" date="2020-08" db="EMBL/GenBank/DDBJ databases">
        <title>Sequencing the genomes of 1000 actinobacteria strains.</title>
        <authorList>
            <person name="Klenk H.-P."/>
        </authorList>
    </citation>
    <scope>NUCLEOTIDE SEQUENCE [LARGE SCALE GENOMIC DNA]</scope>
    <source>
        <strain evidence="3 6">DSM 15626</strain>
    </source>
</reference>